<comment type="subcellular location">
    <subcellularLocation>
        <location evidence="1">Membrane</location>
        <topology evidence="1">Single-pass membrane protein</topology>
    </subcellularLocation>
</comment>
<evidence type="ECO:0000256" key="3">
    <source>
        <dbReference type="ARBA" id="ARBA00022692"/>
    </source>
</evidence>
<dbReference type="Pfam" id="PF00067">
    <property type="entry name" value="p450"/>
    <property type="match status" value="1"/>
</dbReference>
<dbReference type="Proteomes" id="UP001180020">
    <property type="component" value="Unassembled WGS sequence"/>
</dbReference>
<dbReference type="FunFam" id="1.10.630.10:FF:000012">
    <property type="entry name" value="Cytochrome P450 family protein"/>
    <property type="match status" value="1"/>
</dbReference>
<dbReference type="PANTHER" id="PTHR24298:SF800">
    <property type="entry name" value="CYTOCHROME P450 89A2-RELATED"/>
    <property type="match status" value="1"/>
</dbReference>
<keyword evidence="6 11" id="KW-0560">Oxidoreductase</keyword>
<dbReference type="EMBL" id="JAUJYO010000001">
    <property type="protein sequence ID" value="KAK1326569.1"/>
    <property type="molecule type" value="Genomic_DNA"/>
</dbReference>
<evidence type="ECO:0000256" key="8">
    <source>
        <dbReference type="ARBA" id="ARBA00023033"/>
    </source>
</evidence>
<protein>
    <submittedName>
        <fullName evidence="13">Cytochrome P450 89A9</fullName>
    </submittedName>
</protein>
<comment type="cofactor">
    <cofactor evidence="10">
        <name>heme</name>
        <dbReference type="ChEBI" id="CHEBI:30413"/>
    </cofactor>
</comment>
<dbReference type="Gene3D" id="1.10.630.10">
    <property type="entry name" value="Cytochrome P450"/>
    <property type="match status" value="1"/>
</dbReference>
<evidence type="ECO:0000256" key="7">
    <source>
        <dbReference type="ARBA" id="ARBA00023004"/>
    </source>
</evidence>
<dbReference type="GO" id="GO:0005506">
    <property type="term" value="F:iron ion binding"/>
    <property type="evidence" value="ECO:0007669"/>
    <property type="project" value="InterPro"/>
</dbReference>
<keyword evidence="9 12" id="KW-0472">Membrane</keyword>
<dbReference type="AlphaFoldDB" id="A0AAV9FLB5"/>
<keyword evidence="7 10" id="KW-0408">Iron</keyword>
<comment type="caution">
    <text evidence="13">The sequence shown here is derived from an EMBL/GenBank/DDBJ whole genome shotgun (WGS) entry which is preliminary data.</text>
</comment>
<accession>A0AAV9FLB5</accession>
<keyword evidence="3 12" id="KW-0812">Transmembrane</keyword>
<evidence type="ECO:0000256" key="11">
    <source>
        <dbReference type="RuleBase" id="RU000461"/>
    </source>
</evidence>
<reference evidence="13" key="2">
    <citation type="submission" date="2023-06" db="EMBL/GenBank/DDBJ databases">
        <authorList>
            <person name="Ma L."/>
            <person name="Liu K.-W."/>
            <person name="Li Z."/>
            <person name="Hsiao Y.-Y."/>
            <person name="Qi Y."/>
            <person name="Fu T."/>
            <person name="Tang G."/>
            <person name="Zhang D."/>
            <person name="Sun W.-H."/>
            <person name="Liu D.-K."/>
            <person name="Li Y."/>
            <person name="Chen G.-Z."/>
            <person name="Liu X.-D."/>
            <person name="Liao X.-Y."/>
            <person name="Jiang Y.-T."/>
            <person name="Yu X."/>
            <person name="Hao Y."/>
            <person name="Huang J."/>
            <person name="Zhao X.-W."/>
            <person name="Ke S."/>
            <person name="Chen Y.-Y."/>
            <person name="Wu W.-L."/>
            <person name="Hsu J.-L."/>
            <person name="Lin Y.-F."/>
            <person name="Huang M.-D."/>
            <person name="Li C.-Y."/>
            <person name="Huang L."/>
            <person name="Wang Z.-W."/>
            <person name="Zhao X."/>
            <person name="Zhong W.-Y."/>
            <person name="Peng D.-H."/>
            <person name="Ahmad S."/>
            <person name="Lan S."/>
            <person name="Zhang J.-S."/>
            <person name="Tsai W.-C."/>
            <person name="Van De Peer Y."/>
            <person name="Liu Z.-J."/>
        </authorList>
    </citation>
    <scope>NUCLEOTIDE SEQUENCE</scope>
    <source>
        <strain evidence="13">CP</strain>
        <tissue evidence="13">Leaves</tissue>
    </source>
</reference>
<dbReference type="GO" id="GO:0016020">
    <property type="term" value="C:membrane"/>
    <property type="evidence" value="ECO:0007669"/>
    <property type="project" value="UniProtKB-SubCell"/>
</dbReference>
<organism evidence="13 14">
    <name type="scientific">Acorus calamus</name>
    <name type="common">Sweet flag</name>
    <dbReference type="NCBI Taxonomy" id="4465"/>
    <lineage>
        <taxon>Eukaryota</taxon>
        <taxon>Viridiplantae</taxon>
        <taxon>Streptophyta</taxon>
        <taxon>Embryophyta</taxon>
        <taxon>Tracheophyta</taxon>
        <taxon>Spermatophyta</taxon>
        <taxon>Magnoliopsida</taxon>
        <taxon>Liliopsida</taxon>
        <taxon>Acoraceae</taxon>
        <taxon>Acorus</taxon>
    </lineage>
</organism>
<evidence type="ECO:0000256" key="1">
    <source>
        <dbReference type="ARBA" id="ARBA00004167"/>
    </source>
</evidence>
<keyword evidence="4 10" id="KW-0479">Metal-binding</keyword>
<dbReference type="InterPro" id="IPR036396">
    <property type="entry name" value="Cyt_P450_sf"/>
</dbReference>
<keyword evidence="5 12" id="KW-1133">Transmembrane helix</keyword>
<feature type="transmembrane region" description="Helical" evidence="12">
    <location>
        <begin position="6"/>
        <end position="24"/>
    </location>
</feature>
<gene>
    <name evidence="13" type="primary">CYP89A9</name>
    <name evidence="13" type="ORF">QJS10_CPA01g00437</name>
</gene>
<sequence length="513" mass="58255">MEDWLLITVSIILSTTLIYLLSLLTKKKPKLPPGPPSFPIIGNLFWLRFSLFDLEPMLRRLRSKYGPILTIRVGSRPSIFISDRDLAHKVLVNHGAAFADRPPAIEPSRILSSNQHNISSAHYGPLWRLLRRNLTSEVLHPSRVRSYGRARKWVLGVLADDLKNQARVRGDGVCVAVESFRYAMFCLLALMCFGEGLGEGVIRDIEKAQRELLLFFGKLNVFAFMPRLTKLVYKKRWEKFLEIRRRQEAVLLPRIRARKEQKMAMKMPGSDDNGVFTYVDSLLEITLPEEGGRGLNEGEMVSLCSEFLNAGTDTTSTALQWIMANVVKYQRVQEKILEEVRSVVGGGVTEEVKEEDLHRMPYVKAVVLEGLRRHPPGHFVLPHAVSEEVCIEGHVIPKNATVNFTVAEMGWDEKVWEEPMEFKPERFLSGGEVAGAVDITGSREIKMMPFGVGRRICPGLGLALLHLEYFVANLVREFEWKAVEDEEIDLSEKVEFTVVMKNPLKAKIVQRAH</sequence>
<proteinExistence type="inferred from homology"/>
<dbReference type="InterPro" id="IPR002401">
    <property type="entry name" value="Cyt_P450_E_grp-I"/>
</dbReference>
<comment type="similarity">
    <text evidence="11">Belongs to the cytochrome P450 family.</text>
</comment>
<evidence type="ECO:0000256" key="5">
    <source>
        <dbReference type="ARBA" id="ARBA00022989"/>
    </source>
</evidence>
<evidence type="ECO:0000256" key="2">
    <source>
        <dbReference type="ARBA" id="ARBA00022617"/>
    </source>
</evidence>
<dbReference type="PRINTS" id="PR00463">
    <property type="entry name" value="EP450I"/>
</dbReference>
<dbReference type="PROSITE" id="PS00086">
    <property type="entry name" value="CYTOCHROME_P450"/>
    <property type="match status" value="1"/>
</dbReference>
<evidence type="ECO:0000256" key="9">
    <source>
        <dbReference type="ARBA" id="ARBA00023136"/>
    </source>
</evidence>
<dbReference type="InterPro" id="IPR017972">
    <property type="entry name" value="Cyt_P450_CS"/>
</dbReference>
<keyword evidence="2 10" id="KW-0349">Heme</keyword>
<evidence type="ECO:0000256" key="12">
    <source>
        <dbReference type="SAM" id="Phobius"/>
    </source>
</evidence>
<dbReference type="InterPro" id="IPR001128">
    <property type="entry name" value="Cyt_P450"/>
</dbReference>
<name>A0AAV9FLB5_ACOCL</name>
<dbReference type="PRINTS" id="PR00385">
    <property type="entry name" value="P450"/>
</dbReference>
<reference evidence="13" key="1">
    <citation type="journal article" date="2023" name="Nat. Commun.">
        <title>Diploid and tetraploid genomes of Acorus and the evolution of monocots.</title>
        <authorList>
            <person name="Ma L."/>
            <person name="Liu K.W."/>
            <person name="Li Z."/>
            <person name="Hsiao Y.Y."/>
            <person name="Qi Y."/>
            <person name="Fu T."/>
            <person name="Tang G.D."/>
            <person name="Zhang D."/>
            <person name="Sun W.H."/>
            <person name="Liu D.K."/>
            <person name="Li Y."/>
            <person name="Chen G.Z."/>
            <person name="Liu X.D."/>
            <person name="Liao X.Y."/>
            <person name="Jiang Y.T."/>
            <person name="Yu X."/>
            <person name="Hao Y."/>
            <person name="Huang J."/>
            <person name="Zhao X.W."/>
            <person name="Ke S."/>
            <person name="Chen Y.Y."/>
            <person name="Wu W.L."/>
            <person name="Hsu J.L."/>
            <person name="Lin Y.F."/>
            <person name="Huang M.D."/>
            <person name="Li C.Y."/>
            <person name="Huang L."/>
            <person name="Wang Z.W."/>
            <person name="Zhao X."/>
            <person name="Zhong W.Y."/>
            <person name="Peng D.H."/>
            <person name="Ahmad S."/>
            <person name="Lan S."/>
            <person name="Zhang J.S."/>
            <person name="Tsai W.C."/>
            <person name="Van de Peer Y."/>
            <person name="Liu Z.J."/>
        </authorList>
    </citation>
    <scope>NUCLEOTIDE SEQUENCE</scope>
    <source>
        <strain evidence="13">CP</strain>
    </source>
</reference>
<evidence type="ECO:0000256" key="6">
    <source>
        <dbReference type="ARBA" id="ARBA00023002"/>
    </source>
</evidence>
<dbReference type="GO" id="GO:0020037">
    <property type="term" value="F:heme binding"/>
    <property type="evidence" value="ECO:0007669"/>
    <property type="project" value="InterPro"/>
</dbReference>
<keyword evidence="8 11" id="KW-0503">Monooxygenase</keyword>
<evidence type="ECO:0000256" key="10">
    <source>
        <dbReference type="PIRSR" id="PIRSR602401-1"/>
    </source>
</evidence>
<evidence type="ECO:0000256" key="4">
    <source>
        <dbReference type="ARBA" id="ARBA00022723"/>
    </source>
</evidence>
<dbReference type="CDD" id="cd11075">
    <property type="entry name" value="CYP77_89"/>
    <property type="match status" value="1"/>
</dbReference>
<dbReference type="GO" id="GO:0016709">
    <property type="term" value="F:oxidoreductase activity, acting on paired donors, with incorporation or reduction of molecular oxygen, NAD(P)H as one donor, and incorporation of one atom of oxygen"/>
    <property type="evidence" value="ECO:0007669"/>
    <property type="project" value="TreeGrafter"/>
</dbReference>
<evidence type="ECO:0000313" key="14">
    <source>
        <dbReference type="Proteomes" id="UP001180020"/>
    </source>
</evidence>
<dbReference type="InterPro" id="IPR051103">
    <property type="entry name" value="Plant_metabolite_P450s"/>
</dbReference>
<dbReference type="PANTHER" id="PTHR24298">
    <property type="entry name" value="FLAVONOID 3'-MONOOXYGENASE-RELATED"/>
    <property type="match status" value="1"/>
</dbReference>
<dbReference type="SUPFAM" id="SSF48264">
    <property type="entry name" value="Cytochrome P450"/>
    <property type="match status" value="1"/>
</dbReference>
<keyword evidence="14" id="KW-1185">Reference proteome</keyword>
<feature type="binding site" description="axial binding residue" evidence="10">
    <location>
        <position position="457"/>
    </location>
    <ligand>
        <name>heme</name>
        <dbReference type="ChEBI" id="CHEBI:30413"/>
    </ligand>
    <ligandPart>
        <name>Fe</name>
        <dbReference type="ChEBI" id="CHEBI:18248"/>
    </ligandPart>
</feature>
<evidence type="ECO:0000313" key="13">
    <source>
        <dbReference type="EMBL" id="KAK1326569.1"/>
    </source>
</evidence>